<dbReference type="RefSeq" id="WP_187004714.1">
    <property type="nucleotide sequence ID" value="NZ_JACRWD010000001.1"/>
</dbReference>
<gene>
    <name evidence="1" type="ORF">H8891_00170</name>
</gene>
<evidence type="ECO:0000313" key="1">
    <source>
        <dbReference type="EMBL" id="MBC6002201.1"/>
    </source>
</evidence>
<evidence type="ECO:0000313" key="2">
    <source>
        <dbReference type="Proteomes" id="UP000611796"/>
    </source>
</evidence>
<dbReference type="EMBL" id="JACRWD010000001">
    <property type="protein sequence ID" value="MBC6002201.1"/>
    <property type="molecule type" value="Genomic_DNA"/>
</dbReference>
<keyword evidence="2" id="KW-1185">Reference proteome</keyword>
<name>A0ABR7JZA6_9FIRM</name>
<reference evidence="1 2" key="1">
    <citation type="submission" date="2020-08" db="EMBL/GenBank/DDBJ databases">
        <authorList>
            <person name="Liu C."/>
            <person name="Sun Q."/>
        </authorList>
    </citation>
    <scope>NUCLEOTIDE SEQUENCE [LARGE SCALE GENOMIC DNA]</scope>
    <source>
        <strain evidence="1 2">NSJ-45</strain>
    </source>
</reference>
<comment type="caution">
    <text evidence="1">The sequence shown here is derived from an EMBL/GenBank/DDBJ whole genome shotgun (WGS) entry which is preliminary data.</text>
</comment>
<proteinExistence type="predicted"/>
<dbReference type="Proteomes" id="UP000611796">
    <property type="component" value="Unassembled WGS sequence"/>
</dbReference>
<accession>A0ABR7JZA6</accession>
<protein>
    <submittedName>
        <fullName evidence="1">Uncharacterized protein</fullName>
    </submittedName>
</protein>
<sequence length="401" mass="45281">MKDLMRSKKIVNKRVIQPTQNTETSRSYVEANELDEDLNRGCKSNGCKPQCHPYVQCDDRDDHNCNCNDHNHDHNHNHNHNHHNCGCNTDCCNCQDDDCTENCFPNPCQEECSHPLIPPKFSTSQAKLYPIETDRIFDTIMFRVFTDGKMLNGDDLNFRYELGNLCGPLPCSVQTNVTIEKVCINYSSITINPGTTSLEQLDIEKVDGKKEKCKSVFEYNVCGQLNRCCNDRCLGQNVMYKEKGLNVVVHDLEIELTGRFGCSEFTAIATPYSKCDSNCVVFYFNTLSSDLVVPADGRSFTLRQDFQTQLTVDCIGKGIITQEIINNKPCFELDIPNGIDLVLCLQNIVSVLIKEQIVVLGGPTRIQPRLVDTFGSVCDFSQFTGSCDNDRRQGSCDNDRR</sequence>
<organism evidence="1 2">
    <name type="scientific">Paeniclostridium hominis</name>
    <dbReference type="NCBI Taxonomy" id="2764329"/>
    <lineage>
        <taxon>Bacteria</taxon>
        <taxon>Bacillati</taxon>
        <taxon>Bacillota</taxon>
        <taxon>Clostridia</taxon>
        <taxon>Peptostreptococcales</taxon>
        <taxon>Peptostreptococcaceae</taxon>
        <taxon>Paeniclostridium</taxon>
    </lineage>
</organism>